<evidence type="ECO:0000313" key="2">
    <source>
        <dbReference type="EMBL" id="TWP38524.1"/>
    </source>
</evidence>
<evidence type="ECO:0000313" key="3">
    <source>
        <dbReference type="Proteomes" id="UP000320244"/>
    </source>
</evidence>
<reference evidence="2 3" key="2">
    <citation type="submission" date="2019-08" db="EMBL/GenBank/DDBJ databases">
        <title>Jejuicoccus antrihumi gen. nov., sp. nov., a new member of the family Dermacoccaceae isolated from a cave.</title>
        <authorList>
            <person name="Schumann P."/>
            <person name="Kim I.S."/>
        </authorList>
    </citation>
    <scope>NUCLEOTIDE SEQUENCE [LARGE SCALE GENOMIC DNA]</scope>
    <source>
        <strain evidence="2 3">C5-26</strain>
    </source>
</reference>
<accession>A0A563E9P3</accession>
<dbReference type="GO" id="GO:0004519">
    <property type="term" value="F:endonuclease activity"/>
    <property type="evidence" value="ECO:0007669"/>
    <property type="project" value="UniProtKB-KW"/>
</dbReference>
<dbReference type="InterPro" id="IPR003615">
    <property type="entry name" value="HNH_nuc"/>
</dbReference>
<dbReference type="AlphaFoldDB" id="A0A563E9P3"/>
<organism evidence="2 3">
    <name type="scientific">Leekyejoonella antrihumi</name>
    <dbReference type="NCBI Taxonomy" id="1660198"/>
    <lineage>
        <taxon>Bacteria</taxon>
        <taxon>Bacillati</taxon>
        <taxon>Actinomycetota</taxon>
        <taxon>Actinomycetes</taxon>
        <taxon>Micrococcales</taxon>
        <taxon>Dermacoccaceae</taxon>
        <taxon>Leekyejoonella</taxon>
    </lineage>
</organism>
<dbReference type="EMBL" id="VCQV01000002">
    <property type="protein sequence ID" value="TWP38524.1"/>
    <property type="molecule type" value="Genomic_DNA"/>
</dbReference>
<dbReference type="OrthoDB" id="4464809at2"/>
<gene>
    <name evidence="2" type="ORF">FGL98_01640</name>
</gene>
<keyword evidence="2" id="KW-0540">Nuclease</keyword>
<proteinExistence type="predicted"/>
<reference evidence="2 3" key="1">
    <citation type="submission" date="2019-05" db="EMBL/GenBank/DDBJ databases">
        <authorList>
            <person name="Lee S.D."/>
        </authorList>
    </citation>
    <scope>NUCLEOTIDE SEQUENCE [LARGE SCALE GENOMIC DNA]</scope>
    <source>
        <strain evidence="2 3">C5-26</strain>
    </source>
</reference>
<sequence>MGAYVFPTDTEWAAFLRARPDLDEVNFWLPSTVTFKALQAGERFLFKSKAKAGGRLIGGGLFSGHVTMRVSETWAIYGEGNGCDSPGQLLKRINLYRARNKQEPDPDPTIGCILLRDSFFVEPDDELPVPSTYPGSAVRGRGYSADNGEWSYIEEAFAQMLLSANVPILHPDSDAASFIDGPTRGEPRLFIPRVGQKGFKSLVLSSYHHRCAISGAKITPTLQAAHIRPVSEGGEHRVDNGMLLRSDVHILFDAGYLGIDDHHRLQVSPRLRSDFGNGDEFYSKSGEVIDLPDRKVDRPDKDATMWHMDTIFRAS</sequence>
<keyword evidence="2" id="KW-0255">Endonuclease</keyword>
<name>A0A563E9P3_9MICO</name>
<dbReference type="RefSeq" id="WP_146314927.1">
    <property type="nucleotide sequence ID" value="NZ_VCQV01000002.1"/>
</dbReference>
<keyword evidence="3" id="KW-1185">Reference proteome</keyword>
<protein>
    <submittedName>
        <fullName evidence="2">HNH endonuclease</fullName>
    </submittedName>
</protein>
<evidence type="ECO:0000259" key="1">
    <source>
        <dbReference type="Pfam" id="PF13391"/>
    </source>
</evidence>
<dbReference type="Pfam" id="PF13391">
    <property type="entry name" value="HNH_2"/>
    <property type="match status" value="1"/>
</dbReference>
<dbReference type="Proteomes" id="UP000320244">
    <property type="component" value="Unassembled WGS sequence"/>
</dbReference>
<comment type="caution">
    <text evidence="2">The sequence shown here is derived from an EMBL/GenBank/DDBJ whole genome shotgun (WGS) entry which is preliminary data.</text>
</comment>
<keyword evidence="2" id="KW-0378">Hydrolase</keyword>
<feature type="domain" description="HNH nuclease" evidence="1">
    <location>
        <begin position="211"/>
        <end position="260"/>
    </location>
</feature>